<feature type="transmembrane region" description="Helical" evidence="6">
    <location>
        <begin position="207"/>
        <end position="229"/>
    </location>
</feature>
<dbReference type="AlphaFoldDB" id="A0A8T2Y5R4"/>
<evidence type="ECO:0000259" key="7">
    <source>
        <dbReference type="Pfam" id="PF00892"/>
    </source>
</evidence>
<evidence type="ECO:0000256" key="2">
    <source>
        <dbReference type="ARBA" id="ARBA00007635"/>
    </source>
</evidence>
<protein>
    <recommendedName>
        <fullName evidence="6">WAT1-related protein</fullName>
    </recommendedName>
</protein>
<dbReference type="Pfam" id="PF00892">
    <property type="entry name" value="EamA"/>
    <property type="match status" value="1"/>
</dbReference>
<dbReference type="InterPro" id="IPR030184">
    <property type="entry name" value="WAT1-related"/>
</dbReference>
<dbReference type="EMBL" id="JACEGQ020000008">
    <property type="protein sequence ID" value="KAH8500435.1"/>
    <property type="molecule type" value="Genomic_DNA"/>
</dbReference>
<keyword evidence="4 6" id="KW-1133">Transmembrane helix</keyword>
<reference evidence="8" key="1">
    <citation type="journal article" date="2021" name="J. Hered.">
        <title>Genome Assembly of Salicaceae Populus deltoides (Eastern Cottonwood) I-69 Based on Nanopore Sequencing and Hi-C Technologies.</title>
        <authorList>
            <person name="Bai S."/>
            <person name="Wu H."/>
            <person name="Zhang J."/>
            <person name="Pan Z."/>
            <person name="Zhao W."/>
            <person name="Li Z."/>
            <person name="Tong C."/>
        </authorList>
    </citation>
    <scope>NUCLEOTIDE SEQUENCE</scope>
    <source>
        <tissue evidence="8">Leaf</tissue>
    </source>
</reference>
<keyword evidence="3 6" id="KW-0812">Transmembrane</keyword>
<feature type="transmembrane region" description="Helical" evidence="6">
    <location>
        <begin position="98"/>
        <end position="118"/>
    </location>
</feature>
<feature type="domain" description="EamA" evidence="7">
    <location>
        <begin position="23"/>
        <end position="132"/>
    </location>
</feature>
<dbReference type="InterPro" id="IPR000620">
    <property type="entry name" value="EamA_dom"/>
</dbReference>
<keyword evidence="5 6" id="KW-0472">Membrane</keyword>
<proteinExistence type="inferred from homology"/>
<evidence type="ECO:0000256" key="5">
    <source>
        <dbReference type="ARBA" id="ARBA00023136"/>
    </source>
</evidence>
<comment type="similarity">
    <text evidence="2 6">Belongs to the drug/metabolite transporter (DMT) superfamily. Plant drug/metabolite exporter (P-DME) (TC 2.A.7.4) family.</text>
</comment>
<keyword evidence="9" id="KW-1185">Reference proteome</keyword>
<dbReference type="InterPro" id="IPR037185">
    <property type="entry name" value="EmrE-like"/>
</dbReference>
<dbReference type="SUPFAM" id="SSF103481">
    <property type="entry name" value="Multidrug resistance efflux transporter EmrE"/>
    <property type="match status" value="1"/>
</dbReference>
<feature type="transmembrane region" description="Helical" evidence="6">
    <location>
        <begin position="37"/>
        <end position="58"/>
    </location>
</feature>
<dbReference type="EMBL" id="JACEGQ020000008">
    <property type="protein sequence ID" value="KAH8500437.1"/>
    <property type="molecule type" value="Genomic_DNA"/>
</dbReference>
<evidence type="ECO:0000256" key="6">
    <source>
        <dbReference type="RuleBase" id="RU363077"/>
    </source>
</evidence>
<feature type="transmembrane region" description="Helical" evidence="6">
    <location>
        <begin position="7"/>
        <end position="25"/>
    </location>
</feature>
<name>A0A8T2Y5R4_POPDE</name>
<comment type="caution">
    <text evidence="8">The sequence shown here is derived from an EMBL/GenBank/DDBJ whole genome shotgun (WGS) entry which is preliminary data.</text>
</comment>
<organism evidence="8 9">
    <name type="scientific">Populus deltoides</name>
    <name type="common">Eastern poplar</name>
    <name type="synonym">Eastern cottonwood</name>
    <dbReference type="NCBI Taxonomy" id="3696"/>
    <lineage>
        <taxon>Eukaryota</taxon>
        <taxon>Viridiplantae</taxon>
        <taxon>Streptophyta</taxon>
        <taxon>Embryophyta</taxon>
        <taxon>Tracheophyta</taxon>
        <taxon>Spermatophyta</taxon>
        <taxon>Magnoliopsida</taxon>
        <taxon>eudicotyledons</taxon>
        <taxon>Gunneridae</taxon>
        <taxon>Pentapetalae</taxon>
        <taxon>rosids</taxon>
        <taxon>fabids</taxon>
        <taxon>Malpighiales</taxon>
        <taxon>Salicaceae</taxon>
        <taxon>Saliceae</taxon>
        <taxon>Populus</taxon>
    </lineage>
</organism>
<evidence type="ECO:0000313" key="9">
    <source>
        <dbReference type="Proteomes" id="UP000807159"/>
    </source>
</evidence>
<dbReference type="PANTHER" id="PTHR31218">
    <property type="entry name" value="WAT1-RELATED PROTEIN"/>
    <property type="match status" value="1"/>
</dbReference>
<feature type="transmembrane region" description="Helical" evidence="6">
    <location>
        <begin position="172"/>
        <end position="195"/>
    </location>
</feature>
<feature type="transmembrane region" description="Helical" evidence="6">
    <location>
        <begin position="130"/>
        <end position="152"/>
    </location>
</feature>
<dbReference type="GO" id="GO:0022857">
    <property type="term" value="F:transmembrane transporter activity"/>
    <property type="evidence" value="ECO:0007669"/>
    <property type="project" value="InterPro"/>
</dbReference>
<feature type="transmembrane region" description="Helical" evidence="6">
    <location>
        <begin position="70"/>
        <end position="92"/>
    </location>
</feature>
<evidence type="ECO:0000256" key="4">
    <source>
        <dbReference type="ARBA" id="ARBA00022989"/>
    </source>
</evidence>
<sequence length="260" mass="28432">MGLKAAAPFVGMVMAECAQVGLMILSKAAMSDGMTNFIFVLYSNALASLILLPSSFFLHRSERPPLTFPILCGFFLLGLFGWLAQIFGYAGINLSSATLGTAMLNLIPGLTFILAVAFRMEKLDWRSSSSLVKSTGTIVSVAGAFVVCYYKGPPLLMAPSTSNLPQELLSQQQNWIIGGLLLAVDCVMASAWLIIQALILKKYPAELIVVFFYCFSVTILSTIVCLFMERDPGAWSLKPTVRWIAVVYSVSSEKIFIFFM</sequence>
<evidence type="ECO:0000256" key="3">
    <source>
        <dbReference type="ARBA" id="ARBA00022692"/>
    </source>
</evidence>
<evidence type="ECO:0000256" key="1">
    <source>
        <dbReference type="ARBA" id="ARBA00004141"/>
    </source>
</evidence>
<gene>
    <name evidence="8" type="ORF">H0E87_015622</name>
</gene>
<comment type="subcellular location">
    <subcellularLocation>
        <location evidence="1 6">Membrane</location>
        <topology evidence="1 6">Multi-pass membrane protein</topology>
    </subcellularLocation>
</comment>
<dbReference type="Proteomes" id="UP000807159">
    <property type="component" value="Chromosome 8"/>
</dbReference>
<evidence type="ECO:0000313" key="8">
    <source>
        <dbReference type="EMBL" id="KAH8500435.1"/>
    </source>
</evidence>
<dbReference type="GO" id="GO:0016020">
    <property type="term" value="C:membrane"/>
    <property type="evidence" value="ECO:0007669"/>
    <property type="project" value="UniProtKB-SubCell"/>
</dbReference>
<accession>A0A8T2Y5R4</accession>